<dbReference type="EC" id="4.6.1.16" evidence="2"/>
<gene>
    <name evidence="10" type="ORF">BN1708_004776</name>
    <name evidence="11" type="ORF">BN1723_005956</name>
</gene>
<dbReference type="CDD" id="cd22363">
    <property type="entry name" value="tRNA-intron_lyase_C"/>
    <property type="match status" value="1"/>
</dbReference>
<protein>
    <recommendedName>
        <fullName evidence="2">tRNA-intron lyase</fullName>
        <ecNumber evidence="2">4.6.1.16</ecNumber>
    </recommendedName>
    <alternativeName>
        <fullName evidence="5">tRNA-intron endonuclease Sen2</fullName>
    </alternativeName>
</protein>
<comment type="similarity">
    <text evidence="1">Belongs to the tRNA-intron endonuclease family.</text>
</comment>
<evidence type="ECO:0000256" key="8">
    <source>
        <dbReference type="SAM" id="MobiDB-lite"/>
    </source>
</evidence>
<feature type="domain" description="tRNA intron endonuclease catalytic" evidence="9">
    <location>
        <begin position="430"/>
        <end position="519"/>
    </location>
</feature>
<dbReference type="STRING" id="100787.A0A0G4M3D8"/>
<reference evidence="12 13" key="1">
    <citation type="submission" date="2015-05" db="EMBL/GenBank/DDBJ databases">
        <authorList>
            <person name="Fogelqvist Johan"/>
        </authorList>
    </citation>
    <scope>NUCLEOTIDE SEQUENCE [LARGE SCALE GENOMIC DNA]</scope>
    <source>
        <strain evidence="10">VL1</strain>
        <strain evidence="11">VL2</strain>
    </source>
</reference>
<dbReference type="PIRSF" id="PIRSF011789">
    <property type="entry name" value="tRNA_splic_SEN2"/>
    <property type="match status" value="1"/>
</dbReference>
<accession>A0A0G4M3D8</accession>
<dbReference type="Gene3D" id="3.40.1350.10">
    <property type="match status" value="1"/>
</dbReference>
<evidence type="ECO:0000313" key="10">
    <source>
        <dbReference type="EMBL" id="CRK28794.1"/>
    </source>
</evidence>
<dbReference type="SUPFAM" id="SSF53032">
    <property type="entry name" value="tRNA-intron endonuclease catalytic domain-like"/>
    <property type="match status" value="1"/>
</dbReference>
<keyword evidence="4" id="KW-0456">Lyase</keyword>
<proteinExistence type="inferred from homology"/>
<dbReference type="Proteomes" id="UP000044602">
    <property type="component" value="Unassembled WGS sequence"/>
</dbReference>
<keyword evidence="3" id="KW-0819">tRNA processing</keyword>
<evidence type="ECO:0000256" key="7">
    <source>
        <dbReference type="PIRSR" id="PIRSR011789-1"/>
    </source>
</evidence>
<dbReference type="GO" id="GO:0000213">
    <property type="term" value="F:tRNA-intron lyase activity"/>
    <property type="evidence" value="ECO:0007669"/>
    <property type="project" value="UniProtKB-EC"/>
</dbReference>
<dbReference type="GO" id="GO:0003676">
    <property type="term" value="F:nucleic acid binding"/>
    <property type="evidence" value="ECO:0007669"/>
    <property type="project" value="InterPro"/>
</dbReference>
<dbReference type="EMBL" id="CVQI01033717">
    <property type="protein sequence ID" value="CRK43971.1"/>
    <property type="molecule type" value="Genomic_DNA"/>
</dbReference>
<keyword evidence="12" id="KW-1185">Reference proteome</keyword>
<evidence type="ECO:0000256" key="3">
    <source>
        <dbReference type="ARBA" id="ARBA00022694"/>
    </source>
</evidence>
<organism evidence="10 12">
    <name type="scientific">Verticillium longisporum</name>
    <name type="common">Verticillium dahliae var. longisporum</name>
    <dbReference type="NCBI Taxonomy" id="100787"/>
    <lineage>
        <taxon>Eukaryota</taxon>
        <taxon>Fungi</taxon>
        <taxon>Dikarya</taxon>
        <taxon>Ascomycota</taxon>
        <taxon>Pezizomycotina</taxon>
        <taxon>Sordariomycetes</taxon>
        <taxon>Hypocreomycetidae</taxon>
        <taxon>Glomerellales</taxon>
        <taxon>Plectosphaerellaceae</taxon>
        <taxon>Verticillium</taxon>
    </lineage>
</organism>
<feature type="active site" evidence="7">
    <location>
        <position position="511"/>
    </location>
</feature>
<dbReference type="PANTHER" id="PTHR21227">
    <property type="entry name" value="TRNA-SPLICING ENDONUCLEASE SUBUNIT SEN2"/>
    <property type="match status" value="1"/>
</dbReference>
<feature type="region of interest" description="Disordered" evidence="8">
    <location>
        <begin position="249"/>
        <end position="349"/>
    </location>
</feature>
<dbReference type="PANTHER" id="PTHR21227:SF0">
    <property type="entry name" value="TRNA-SPLICING ENDONUCLEASE SUBUNIT SEN2"/>
    <property type="match status" value="1"/>
</dbReference>
<evidence type="ECO:0000313" key="13">
    <source>
        <dbReference type="Proteomes" id="UP000045706"/>
    </source>
</evidence>
<evidence type="ECO:0000256" key="4">
    <source>
        <dbReference type="ARBA" id="ARBA00023239"/>
    </source>
</evidence>
<evidence type="ECO:0000256" key="1">
    <source>
        <dbReference type="ARBA" id="ARBA00008078"/>
    </source>
</evidence>
<dbReference type="GO" id="GO:0000379">
    <property type="term" value="P:tRNA-type intron splice site recognition and cleavage"/>
    <property type="evidence" value="ECO:0007669"/>
    <property type="project" value="TreeGrafter"/>
</dbReference>
<evidence type="ECO:0000313" key="11">
    <source>
        <dbReference type="EMBL" id="CRK43971.1"/>
    </source>
</evidence>
<dbReference type="InterPro" id="IPR016589">
    <property type="entry name" value="tRNA_splic_SEN2"/>
</dbReference>
<evidence type="ECO:0000313" key="12">
    <source>
        <dbReference type="Proteomes" id="UP000044602"/>
    </source>
</evidence>
<dbReference type="GO" id="GO:0000214">
    <property type="term" value="C:tRNA-intron endonuclease complex"/>
    <property type="evidence" value="ECO:0007669"/>
    <property type="project" value="InterPro"/>
</dbReference>
<dbReference type="EMBL" id="CVQH01020862">
    <property type="protein sequence ID" value="CRK28794.1"/>
    <property type="molecule type" value="Genomic_DNA"/>
</dbReference>
<dbReference type="InterPro" id="IPR006676">
    <property type="entry name" value="tRNA_splic"/>
</dbReference>
<feature type="compositionally biased region" description="Polar residues" evidence="8">
    <location>
        <begin position="254"/>
        <end position="279"/>
    </location>
</feature>
<dbReference type="InterPro" id="IPR006677">
    <property type="entry name" value="tRNA_intron_Endonuc_cat-like"/>
</dbReference>
<comment type="catalytic activity">
    <reaction evidence="6">
        <text>pretRNA = a 3'-half-tRNA molecule with a 5'-OH end + a 5'-half-tRNA molecule with a 2',3'-cyclic phosphate end + an intron with a 2',3'-cyclic phosphate and a 5'-hydroxyl terminus.</text>
        <dbReference type="EC" id="4.6.1.16"/>
    </reaction>
</comment>
<name>A0A0G4M3D8_VERLO</name>
<evidence type="ECO:0000256" key="5">
    <source>
        <dbReference type="ARBA" id="ARBA00032432"/>
    </source>
</evidence>
<evidence type="ECO:0000256" key="6">
    <source>
        <dbReference type="ARBA" id="ARBA00034031"/>
    </source>
</evidence>
<dbReference type="Proteomes" id="UP000045706">
    <property type="component" value="Unassembled WGS sequence"/>
</dbReference>
<feature type="active site" evidence="7">
    <location>
        <position position="468"/>
    </location>
</feature>
<dbReference type="AlphaFoldDB" id="A0A0G4M3D8"/>
<dbReference type="GO" id="GO:0005737">
    <property type="term" value="C:cytoplasm"/>
    <property type="evidence" value="ECO:0007669"/>
    <property type="project" value="TreeGrafter"/>
</dbReference>
<feature type="compositionally biased region" description="Polar residues" evidence="8">
    <location>
        <begin position="314"/>
        <end position="338"/>
    </location>
</feature>
<feature type="compositionally biased region" description="Basic and acidic residues" evidence="8">
    <location>
        <begin position="281"/>
        <end position="298"/>
    </location>
</feature>
<dbReference type="InterPro" id="IPR036167">
    <property type="entry name" value="tRNA_intron_Endo_cat-like_sf"/>
</dbReference>
<feature type="compositionally biased region" description="Polar residues" evidence="8">
    <location>
        <begin position="18"/>
        <end position="27"/>
    </location>
</feature>
<feature type="active site" evidence="7">
    <location>
        <position position="460"/>
    </location>
</feature>
<evidence type="ECO:0000259" key="9">
    <source>
        <dbReference type="Pfam" id="PF01974"/>
    </source>
</evidence>
<feature type="non-terminal residue" evidence="10">
    <location>
        <position position="557"/>
    </location>
</feature>
<evidence type="ECO:0000256" key="2">
    <source>
        <dbReference type="ARBA" id="ARBA00012573"/>
    </source>
</evidence>
<sequence length="557" mass="61457">MAEAQSPAPQPQPAANGVKSSTASPAQAETRPQRPKTTPLHQIYALPAPIRTFPLPSFYPNNPVSLLQLAWAWASQVLSPPPAEPSVIWEAIWSPESGSVHVYDEKAIRALWEQGFYGKGNLSRSEPNWLKREKVRRGLVQTHVSEELTTSRREERIKMKWERARAEQDAIRQVRLEEARLAIAHGSSTGTSSVPQLEVPAVIAALQAPPTGPLELLLLPNSSADVPLAVEHPILPAEAIAAAADLIPDDSESSLDTPPDQQSADGHAVNGSSISTTGEDLNGHVKSPDDNAPDEVKTVKRRKSVRFSPRVESATFQHSDPPSPSHASISDKTTNGSSHGAKRDAVWPNGSLRHKAAPEMPEATGEILNKEHLQLTGEEALFLSFGLGTLKVLDPQMKTPIDTSSLLTLFRQNAVFPPLPPTALLPDDSFLLNYAVYHHFRSLGWVPRPGIKFGMDWMLYAKGPVFDHAEFGVIILPSYSHAWWKENKHPVPQKTWHWLHGVVRVLAHVHKSLVLVYVDVPPPPIFDKAFEQGPAAALKLYKIREVMVRRWSSNRNR</sequence>
<dbReference type="InterPro" id="IPR011856">
    <property type="entry name" value="tRNA_endonuc-like_dom_sf"/>
</dbReference>
<dbReference type="Pfam" id="PF01974">
    <property type="entry name" value="tRNA_int_endo"/>
    <property type="match status" value="1"/>
</dbReference>
<feature type="region of interest" description="Disordered" evidence="8">
    <location>
        <begin position="1"/>
        <end position="40"/>
    </location>
</feature>